<evidence type="ECO:0000313" key="3">
    <source>
        <dbReference type="EMBL" id="EKV57365.1"/>
    </source>
</evidence>
<feature type="domain" description="Zinc-ribbon" evidence="2">
    <location>
        <begin position="2"/>
        <end position="24"/>
    </location>
</feature>
<dbReference type="Pfam" id="PF13240">
    <property type="entry name" value="Zn_Ribbon_1"/>
    <property type="match status" value="1"/>
</dbReference>
<keyword evidence="1" id="KW-0472">Membrane</keyword>
<feature type="transmembrane region" description="Helical" evidence="1">
    <location>
        <begin position="318"/>
        <end position="339"/>
    </location>
</feature>
<dbReference type="AlphaFoldDB" id="A0A2U4EWH6"/>
<dbReference type="InterPro" id="IPR026870">
    <property type="entry name" value="Zinc_ribbon_dom"/>
</dbReference>
<name>A0A2U4EWH6_9SPIR</name>
<reference evidence="3 4" key="1">
    <citation type="submission" date="2012-07" db="EMBL/GenBank/DDBJ databases">
        <title>Genome sequence of Brachyspira sp. 30446, isolated from a pig with mucohaemorrhagic colitis.</title>
        <authorList>
            <person name="Rubin J.E."/>
            <person name="Fernando C."/>
            <person name="Harding J.C.S."/>
            <person name="Hill J.E."/>
        </authorList>
    </citation>
    <scope>NUCLEOTIDE SEQUENCE [LARGE SCALE GENOMIC DNA]</scope>
    <source>
        <strain evidence="3 4">30446</strain>
    </source>
</reference>
<dbReference type="Proteomes" id="UP000011663">
    <property type="component" value="Unassembled WGS sequence"/>
</dbReference>
<keyword evidence="1" id="KW-0812">Transmembrane</keyword>
<evidence type="ECO:0000259" key="2">
    <source>
        <dbReference type="Pfam" id="PF13240"/>
    </source>
</evidence>
<evidence type="ECO:0000313" key="4">
    <source>
        <dbReference type="Proteomes" id="UP000011663"/>
    </source>
</evidence>
<feature type="transmembrane region" description="Helical" evidence="1">
    <location>
        <begin position="375"/>
        <end position="394"/>
    </location>
</feature>
<dbReference type="RefSeq" id="WP_008723313.1">
    <property type="nucleotide sequence ID" value="NZ_JH994111.1"/>
</dbReference>
<dbReference type="GeneID" id="66487592"/>
<comment type="caution">
    <text evidence="3">The sequence shown here is derived from an EMBL/GenBank/DDBJ whole genome shotgun (WGS) entry which is preliminary data.</text>
</comment>
<organism evidence="3 4">
    <name type="scientific">Brachyspira hampsonii 30446</name>
    <dbReference type="NCBI Taxonomy" id="1289135"/>
    <lineage>
        <taxon>Bacteria</taxon>
        <taxon>Pseudomonadati</taxon>
        <taxon>Spirochaetota</taxon>
        <taxon>Spirochaetia</taxon>
        <taxon>Brachyspirales</taxon>
        <taxon>Brachyspiraceae</taxon>
        <taxon>Brachyspira</taxon>
    </lineage>
</organism>
<gene>
    <name evidence="3" type="ORF">A966_05808</name>
</gene>
<dbReference type="OrthoDB" id="6691119at2"/>
<sequence>MFCSNCGNKIDQGAKFCTNCGEKLNSAEENKLAQEKEDISDKSTSYAVADNIDLKDNKDENYIDVIKKQVEDIKSDTDVVIIYTDDKEFNELAKIINKDEIILSFITGVQSFSNEKVFVILTTKRIIFTERLIFKSIINEKFSIPLKAIDKVELLDTSITINYNENLCEYINGLTNDKKTLNLFIYKINKELEKYPKKEYIEIEKASYNKTDNVEYRYIGKNNVKALGEYEQYIAAFLGITGELDDNKNREIGSYATLFKFYDTKPNIIKYLFKKPNFSLGSFLPMADYYYYGMYGYAFLSSLIYAAFIILACTTAHYFESIFIGVAINYIISNSGAFYRTFKKRVKIAETEKDTESRLEKFKSIHKFPYDYKKILIISACSVIAFFIISFLIIPKAAAQDGKYIQLVKNSTFHSLPNITVEELINGSIDNPKWEQIVANDGKNYVNVYGDLFGFNVIIQFKINNEENGWRVHALEVDGKPEPVGNIAQDLYNIYLGKDEIDNIEEYFEY</sequence>
<evidence type="ECO:0000256" key="1">
    <source>
        <dbReference type="SAM" id="Phobius"/>
    </source>
</evidence>
<keyword evidence="1" id="KW-1133">Transmembrane helix</keyword>
<dbReference type="EMBL" id="ALNZ01000022">
    <property type="protein sequence ID" value="EKV57365.1"/>
    <property type="molecule type" value="Genomic_DNA"/>
</dbReference>
<feature type="transmembrane region" description="Helical" evidence="1">
    <location>
        <begin position="289"/>
        <end position="312"/>
    </location>
</feature>
<protein>
    <recommendedName>
        <fullName evidence="2">Zinc-ribbon domain-containing protein</fullName>
    </recommendedName>
</protein>
<accession>A0A2U4EWH6</accession>
<proteinExistence type="predicted"/>